<organism evidence="2 3">
    <name type="scientific">Pseudomonas duriflava</name>
    <dbReference type="NCBI Taxonomy" id="459528"/>
    <lineage>
        <taxon>Bacteria</taxon>
        <taxon>Pseudomonadati</taxon>
        <taxon>Pseudomonadota</taxon>
        <taxon>Gammaproteobacteria</taxon>
        <taxon>Pseudomonadales</taxon>
        <taxon>Pseudomonadaceae</taxon>
        <taxon>Pseudomonas</taxon>
    </lineage>
</organism>
<evidence type="ECO:0000313" key="2">
    <source>
        <dbReference type="EMBL" id="TWI57361.1"/>
    </source>
</evidence>
<evidence type="ECO:0008006" key="4">
    <source>
        <dbReference type="Google" id="ProtNLM"/>
    </source>
</evidence>
<reference evidence="2 3" key="1">
    <citation type="journal article" date="2015" name="Stand. Genomic Sci.">
        <title>Genomic Encyclopedia of Bacterial and Archaeal Type Strains, Phase III: the genomes of soil and plant-associated and newly described type strains.</title>
        <authorList>
            <person name="Whitman W.B."/>
            <person name="Woyke T."/>
            <person name="Klenk H.P."/>
            <person name="Zhou Y."/>
            <person name="Lilburn T.G."/>
            <person name="Beck B.J."/>
            <person name="De Vos P."/>
            <person name="Vandamme P."/>
            <person name="Eisen J.A."/>
            <person name="Garrity G."/>
            <person name="Hugenholtz P."/>
            <person name="Kyrpides N.C."/>
        </authorList>
    </citation>
    <scope>NUCLEOTIDE SEQUENCE [LARGE SCALE GENOMIC DNA]</scope>
    <source>
        <strain evidence="2 3">CGMCC 1.6858</strain>
    </source>
</reference>
<evidence type="ECO:0000256" key="1">
    <source>
        <dbReference type="SAM" id="SignalP"/>
    </source>
</evidence>
<keyword evidence="3" id="KW-1185">Reference proteome</keyword>
<proteinExistence type="predicted"/>
<evidence type="ECO:0000313" key="3">
    <source>
        <dbReference type="Proteomes" id="UP000316905"/>
    </source>
</evidence>
<gene>
    <name evidence="2" type="ORF">IQ22_00577</name>
</gene>
<keyword evidence="1" id="KW-0732">Signal</keyword>
<dbReference type="AlphaFoldDB" id="A0A562QKU4"/>
<dbReference type="Proteomes" id="UP000316905">
    <property type="component" value="Unassembled WGS sequence"/>
</dbReference>
<feature type="chain" id="PRO_5022114279" description="Secreted protein" evidence="1">
    <location>
        <begin position="24"/>
        <end position="58"/>
    </location>
</feature>
<protein>
    <recommendedName>
        <fullName evidence="4">Secreted protein</fullName>
    </recommendedName>
</protein>
<feature type="signal peptide" evidence="1">
    <location>
        <begin position="1"/>
        <end position="23"/>
    </location>
</feature>
<comment type="caution">
    <text evidence="2">The sequence shown here is derived from an EMBL/GenBank/DDBJ whole genome shotgun (WGS) entry which is preliminary data.</text>
</comment>
<name>A0A562QKU4_9PSED</name>
<sequence length="58" mass="6498">MIRFVTAVALSLSALAFTQTSFAEDTDSQRYKLVEQNYAAMERAHQANQQHIASTAQH</sequence>
<accession>A0A562QKU4</accession>
<dbReference type="EMBL" id="VLKY01000002">
    <property type="protein sequence ID" value="TWI57361.1"/>
    <property type="molecule type" value="Genomic_DNA"/>
</dbReference>
<dbReference type="RefSeq" id="WP_167654150.1">
    <property type="nucleotide sequence ID" value="NZ_VLKY01000002.1"/>
</dbReference>